<keyword evidence="2" id="KW-1185">Reference proteome</keyword>
<gene>
    <name evidence="1" type="ORF">P6P90_15845</name>
</gene>
<sequence>MSVKQYSFDQQKRFVIENFDQANTFSSFLPGIAGVKGVPMWTFYVNRGQGICSFGVKDKHSPIMEFAPANIAYKTVATSGFRTFIKFKKDGAMYEPFRPVQDAPHIKRRMYIEANQVSIEEIHEEYGIRVFVQYFHMPEENFAGLVRKVSITNLNEEPLEVEVLDGLPEILPYGVTNEAYKEVGNLLRSWMEVYNLENHVPYYRVRASIGDEAEVSEVTSGHFYLSFTDEEALVSPIVDAALIFGSDTSLQHPEAFYTSDVKQLQQAKQITANKVPCGFTPVQKQIEAQETINICTIIGHVKSIDIIQAQVDRLVSLDFIEKKQQIALALVRELTNAIETTTSSELFDEYCRQSYLDNVLRGGYPYILENGKEGFVYHLFSRKHGDLERDYNFFTIAPEYYSQGNGNFRDANQNRRNDIYFSPQVGSFNAKMFMSLIQADGYNPLSVKGCSFEVRQEEKGGISALVEKHFQTHRDELVQMLEGKFTPGQLINFIENNNLSYKLEEKVFLTDVLQISKQNIEASFGEGYWIDHWTYNMDLIESYLDVYPEHMHQFLFEDKTYTFFDSPVMVQPRREKYVLSKGKVRQYGAVVEDEEKMARQAIDIQDTNWLKTAHGNGDVYYTNLFAKLISLSLNKFATLDPAGIGVEMEANKPGWNDALNGLPGIFGSGVSETFELKRMVQFLLSVMSDNLEEDVRLPVEIAHLLTGVYQLLEKNSRGELSDFHYWDEVASLREDYRESIRFGIEGEEIIVSLQKIHKMYELFLHKIDTGIAKAEQLGNGLYPTYITFEVEEYEVVTDSTGKEILSHYGLPKVVVKKFKEPTPLPYFLEGPARAFKTLKDKEKAKDMYQAIKQTELYDKEIKMYKTSVSLEEESHEIGRIKAFTPGWLERESVFLHMTYKYLLALLKAELHEEYFDEMQDALIPFLDPSTYGRSTLENSSFIASACNPDPATHGRGFVARLSGSTAEFLSMWKIMMMGKKVFQVQEGQLTMTLSPVLPAWLFDAEGKVSFTFLGKTKVTYHNHNKKDTFGVDKAEVQSYQLFYQNGNEKVVEGRALQGEEARAVRDGEVTEIHVTLG</sequence>
<dbReference type="InterPro" id="IPR012341">
    <property type="entry name" value="6hp_glycosidase-like_sf"/>
</dbReference>
<organism evidence="1 2">
    <name type="scientific">Ectobacillus antri</name>
    <dbReference type="NCBI Taxonomy" id="2486280"/>
    <lineage>
        <taxon>Bacteria</taxon>
        <taxon>Bacillati</taxon>
        <taxon>Bacillota</taxon>
        <taxon>Bacilli</taxon>
        <taxon>Bacillales</taxon>
        <taxon>Bacillaceae</taxon>
        <taxon>Ectobacillus</taxon>
    </lineage>
</organism>
<comment type="caution">
    <text evidence="1">The sequence shown here is derived from an EMBL/GenBank/DDBJ whole genome shotgun (WGS) entry which is preliminary data.</text>
</comment>
<dbReference type="InterPro" id="IPR008928">
    <property type="entry name" value="6-hairpin_glycosidase_sf"/>
</dbReference>
<dbReference type="RefSeq" id="WP_278018617.1">
    <property type="nucleotide sequence ID" value="NZ_JARRRY010000025.1"/>
</dbReference>
<reference evidence="1 2" key="1">
    <citation type="submission" date="2023-04" db="EMBL/GenBank/DDBJ databases">
        <title>Ectobacillus antri isolated from activated sludge.</title>
        <authorList>
            <person name="Yan P."/>
            <person name="Liu X."/>
        </authorList>
    </citation>
    <scope>NUCLEOTIDE SEQUENCE [LARGE SCALE GENOMIC DNA]</scope>
    <source>
        <strain evidence="1 2">C18H</strain>
    </source>
</reference>
<evidence type="ECO:0000313" key="2">
    <source>
        <dbReference type="Proteomes" id="UP001218246"/>
    </source>
</evidence>
<dbReference type="Gene3D" id="1.50.10.10">
    <property type="match status" value="1"/>
</dbReference>
<dbReference type="Proteomes" id="UP001218246">
    <property type="component" value="Unassembled WGS sequence"/>
</dbReference>
<name>A0ABT6H9M0_9BACI</name>
<accession>A0ABT6H9M0</accession>
<dbReference type="SUPFAM" id="SSF48208">
    <property type="entry name" value="Six-hairpin glycosidases"/>
    <property type="match status" value="1"/>
</dbReference>
<evidence type="ECO:0000313" key="1">
    <source>
        <dbReference type="EMBL" id="MDG5755375.1"/>
    </source>
</evidence>
<protein>
    <submittedName>
        <fullName evidence="1">Cellobiose phosphorylase</fullName>
    </submittedName>
</protein>
<proteinExistence type="predicted"/>
<dbReference type="EMBL" id="JARULN010000026">
    <property type="protein sequence ID" value="MDG5755375.1"/>
    <property type="molecule type" value="Genomic_DNA"/>
</dbReference>